<evidence type="ECO:0000256" key="1">
    <source>
        <dbReference type="ARBA" id="ARBA00022729"/>
    </source>
</evidence>
<dbReference type="GO" id="GO:0030368">
    <property type="term" value="F:interleukin-17 receptor activity"/>
    <property type="evidence" value="ECO:0007669"/>
    <property type="project" value="InterPro"/>
</dbReference>
<dbReference type="EMBL" id="VCGU01000002">
    <property type="protein sequence ID" value="TRY79228.1"/>
    <property type="molecule type" value="Genomic_DNA"/>
</dbReference>
<keyword evidence="1 3" id="KW-0732">Signal</keyword>
<organism evidence="4 5">
    <name type="scientific">Tigriopus californicus</name>
    <name type="common">Marine copepod</name>
    <dbReference type="NCBI Taxonomy" id="6832"/>
    <lineage>
        <taxon>Eukaryota</taxon>
        <taxon>Metazoa</taxon>
        <taxon>Ecdysozoa</taxon>
        <taxon>Arthropoda</taxon>
        <taxon>Crustacea</taxon>
        <taxon>Multicrustacea</taxon>
        <taxon>Hexanauplia</taxon>
        <taxon>Copepoda</taxon>
        <taxon>Harpacticoida</taxon>
        <taxon>Harpacticidae</taxon>
        <taxon>Tigriopus</taxon>
    </lineage>
</organism>
<dbReference type="InterPro" id="IPR039465">
    <property type="entry name" value="IL-17_rcpt-like"/>
</dbReference>
<sequence length="637" mass="71929">MIRTSLGLCGSTSTALGVIWLVGLAAASNSTQWNESSTNCFALANDITWRTEVLVHDPAAATLGLNLPAMGPDILECLESQQSDNVSYLIHLMHTSEESSPDNPSEFQARQLQSRKVSVPDLMSSRSKNATQYHLFELVFWPGIYHLRFCSNQDQGVEDKDEDKDRDGDEYIQLIESQDGCVEVGTVLQIDEDQYLFSDCDSTMSNGTSDNSNPVKWNDTRQSDGISFGLRFRPCLSYESSLTSATNEIPEAMAVIKVKTSSTGDCQTNGTVIHTHRQAFSRSSNGTGDAVVSFELPQDLPKDQFYCLEATLPHHPLCANLTGNQPHICGMHSHIIFLESRSMIAQYIPFCTSHFSCGWLYIAVVGMALFSLSCVLAICCVYPCCCLCCCRRRRHKKFPDHHRNETIPFEGLCLHDSSGVSFPPKKTWVELHSEWDRQPPKNPGKILLLYSPDTKLFKDLQNSFKSFLEEACHCSVLDLFDEELFQTIAFDPELWLSNLLHDPDFKIVIICSEGAYKRQQALLKGEVLNIPSNTTMDGLFSAGIKFIQDKHAYDYNRLALARYEMLSLSGPEFRLQEMVPNREFLVPTQLHELFCWIHGYNPLDLLGKPWDRYHLELQLLQDDLKAVRRDGRPVAYQ</sequence>
<keyword evidence="5" id="KW-1185">Reference proteome</keyword>
<dbReference type="OrthoDB" id="8191259at2759"/>
<dbReference type="Proteomes" id="UP000318571">
    <property type="component" value="Chromosome 6"/>
</dbReference>
<reference evidence="4 5" key="1">
    <citation type="journal article" date="2018" name="Nat. Ecol. Evol.">
        <title>Genomic signatures of mitonuclear coevolution across populations of Tigriopus californicus.</title>
        <authorList>
            <person name="Barreto F.S."/>
            <person name="Watson E.T."/>
            <person name="Lima T.G."/>
            <person name="Willett C.S."/>
            <person name="Edmands S."/>
            <person name="Li W."/>
            <person name="Burton R.S."/>
        </authorList>
    </citation>
    <scope>NUCLEOTIDE SEQUENCE [LARGE SCALE GENOMIC DNA]</scope>
    <source>
        <strain evidence="4 5">San Diego</strain>
    </source>
</reference>
<name>A0A553PNH3_TIGCA</name>
<keyword evidence="2" id="KW-0472">Membrane</keyword>
<protein>
    <submittedName>
        <fullName evidence="4">Uncharacterized protein</fullName>
    </submittedName>
</protein>
<dbReference type="AlphaFoldDB" id="A0A553PNH3"/>
<accession>A0A553PNH3</accession>
<keyword evidence="2" id="KW-1133">Transmembrane helix</keyword>
<gene>
    <name evidence="4" type="ORF">TCAL_17049</name>
</gene>
<feature type="transmembrane region" description="Helical" evidence="2">
    <location>
        <begin position="359"/>
        <end position="390"/>
    </location>
</feature>
<evidence type="ECO:0000256" key="3">
    <source>
        <dbReference type="SAM" id="SignalP"/>
    </source>
</evidence>
<evidence type="ECO:0000256" key="2">
    <source>
        <dbReference type="SAM" id="Phobius"/>
    </source>
</evidence>
<evidence type="ECO:0000313" key="4">
    <source>
        <dbReference type="EMBL" id="TRY79228.1"/>
    </source>
</evidence>
<keyword evidence="2" id="KW-0812">Transmembrane</keyword>
<feature type="chain" id="PRO_5022138619" evidence="3">
    <location>
        <begin position="28"/>
        <end position="637"/>
    </location>
</feature>
<proteinExistence type="predicted"/>
<feature type="signal peptide" evidence="3">
    <location>
        <begin position="1"/>
        <end position="27"/>
    </location>
</feature>
<comment type="caution">
    <text evidence="4">The sequence shown here is derived from an EMBL/GenBank/DDBJ whole genome shotgun (WGS) entry which is preliminary data.</text>
</comment>
<evidence type="ECO:0000313" key="5">
    <source>
        <dbReference type="Proteomes" id="UP000318571"/>
    </source>
</evidence>
<dbReference type="PANTHER" id="PTHR15583:SF7">
    <property type="entry name" value="INTERLEUKIN CYTOKINE RECEPTOR-RELATED PROTEIN 2"/>
    <property type="match status" value="1"/>
</dbReference>
<dbReference type="Gene3D" id="3.40.50.11530">
    <property type="match status" value="1"/>
</dbReference>
<dbReference type="PANTHER" id="PTHR15583">
    <property type="entry name" value="INTERLEUKIN-17 RECEPTOR"/>
    <property type="match status" value="1"/>
</dbReference>